<evidence type="ECO:0000256" key="2">
    <source>
        <dbReference type="ARBA" id="ARBA00022723"/>
    </source>
</evidence>
<keyword evidence="4 5" id="KW-0408">Iron</keyword>
<dbReference type="InterPro" id="IPR050231">
    <property type="entry name" value="Iron_ascorbate_oxido_reductase"/>
</dbReference>
<name>A0AAD8T8G3_LOLMU</name>
<dbReference type="EMBL" id="JAUUTY010000002">
    <property type="protein sequence ID" value="KAK1677934.1"/>
    <property type="molecule type" value="Genomic_DNA"/>
</dbReference>
<feature type="domain" description="Fe2OG dioxygenase" evidence="6">
    <location>
        <begin position="167"/>
        <end position="268"/>
    </location>
</feature>
<evidence type="ECO:0000313" key="8">
    <source>
        <dbReference type="Proteomes" id="UP001231189"/>
    </source>
</evidence>
<keyword evidence="2 5" id="KW-0479">Metal-binding</keyword>
<comment type="cofactor">
    <cofactor evidence="1">
        <name>L-ascorbate</name>
        <dbReference type="ChEBI" id="CHEBI:38290"/>
    </cofactor>
</comment>
<evidence type="ECO:0000259" key="6">
    <source>
        <dbReference type="PROSITE" id="PS51471"/>
    </source>
</evidence>
<dbReference type="SUPFAM" id="SSF51197">
    <property type="entry name" value="Clavaminate synthase-like"/>
    <property type="match status" value="1"/>
</dbReference>
<keyword evidence="8" id="KW-1185">Reference proteome</keyword>
<dbReference type="Pfam" id="PF14226">
    <property type="entry name" value="DIOX_N"/>
    <property type="match status" value="1"/>
</dbReference>
<dbReference type="Pfam" id="PF03171">
    <property type="entry name" value="2OG-FeII_Oxy"/>
    <property type="match status" value="1"/>
</dbReference>
<dbReference type="GO" id="GO:0046872">
    <property type="term" value="F:metal ion binding"/>
    <property type="evidence" value="ECO:0007669"/>
    <property type="project" value="UniProtKB-KW"/>
</dbReference>
<comment type="similarity">
    <text evidence="5">Belongs to the iron/ascorbate-dependent oxidoreductase family.</text>
</comment>
<reference evidence="7" key="1">
    <citation type="submission" date="2023-07" db="EMBL/GenBank/DDBJ databases">
        <title>A chromosome-level genome assembly of Lolium multiflorum.</title>
        <authorList>
            <person name="Chen Y."/>
            <person name="Copetti D."/>
            <person name="Kolliker R."/>
            <person name="Studer B."/>
        </authorList>
    </citation>
    <scope>NUCLEOTIDE SEQUENCE</scope>
    <source>
        <strain evidence="7">02402/16</strain>
        <tissue evidence="7">Leaf</tissue>
    </source>
</reference>
<dbReference type="GO" id="GO:0016491">
    <property type="term" value="F:oxidoreductase activity"/>
    <property type="evidence" value="ECO:0007669"/>
    <property type="project" value="UniProtKB-KW"/>
</dbReference>
<keyword evidence="3 5" id="KW-0560">Oxidoreductase</keyword>
<dbReference type="Proteomes" id="UP001231189">
    <property type="component" value="Unassembled WGS sequence"/>
</dbReference>
<evidence type="ECO:0000256" key="4">
    <source>
        <dbReference type="ARBA" id="ARBA00023004"/>
    </source>
</evidence>
<dbReference type="PANTHER" id="PTHR47990">
    <property type="entry name" value="2-OXOGLUTARATE (2OG) AND FE(II)-DEPENDENT OXYGENASE SUPERFAMILY PROTEIN-RELATED"/>
    <property type="match status" value="1"/>
</dbReference>
<comment type="caution">
    <text evidence="7">The sequence shown here is derived from an EMBL/GenBank/DDBJ whole genome shotgun (WGS) entry which is preliminary data.</text>
</comment>
<dbReference type="InterPro" id="IPR027443">
    <property type="entry name" value="IPNS-like_sf"/>
</dbReference>
<dbReference type="PROSITE" id="PS51471">
    <property type="entry name" value="FE2OG_OXY"/>
    <property type="match status" value="1"/>
</dbReference>
<dbReference type="InterPro" id="IPR005123">
    <property type="entry name" value="Oxoglu/Fe-dep_dioxygenase_dom"/>
</dbReference>
<sequence length="324" mass="35881">MSSENGLPVVDLSPFFAGDGDEGAAAARARAMEAVIEACKTYGFFRVVNHGVPRELLSRSLELSAAFFALPDEEKAKVRPLPADATPLPAGYHRLPSHSPDKNEYLLTLQPHLGHNLYPADPPEFRQALEECHAKLAQLGLLIQEVLTEGMGLPPGFLRGYTGGDRSFHFLLALHFFPAPTEAAGSTSGLSKHEDGQALTLLFQDNVGGLEVLKDGQWLPAEPDDGTIIVNIGDVLQVLTNKKLKSATHRVVSRPGRHRHSFAYFVNVDSDKWIQPLPEFTDKLGEPPRYRGFRFGEYQRLRLRNKTHPPATPDEFYNINHYAV</sequence>
<dbReference type="InterPro" id="IPR026992">
    <property type="entry name" value="DIOX_N"/>
</dbReference>
<gene>
    <name evidence="7" type="ORF">QYE76_038782</name>
</gene>
<proteinExistence type="inferred from homology"/>
<accession>A0AAD8T8G3</accession>
<evidence type="ECO:0000256" key="5">
    <source>
        <dbReference type="RuleBase" id="RU003682"/>
    </source>
</evidence>
<dbReference type="InterPro" id="IPR044861">
    <property type="entry name" value="IPNS-like_FE2OG_OXY"/>
</dbReference>
<evidence type="ECO:0000256" key="3">
    <source>
        <dbReference type="ARBA" id="ARBA00023002"/>
    </source>
</evidence>
<evidence type="ECO:0000313" key="7">
    <source>
        <dbReference type="EMBL" id="KAK1677934.1"/>
    </source>
</evidence>
<dbReference type="Gene3D" id="2.60.120.330">
    <property type="entry name" value="B-lactam Antibiotic, Isopenicillin N Synthase, Chain"/>
    <property type="match status" value="1"/>
</dbReference>
<organism evidence="7 8">
    <name type="scientific">Lolium multiflorum</name>
    <name type="common">Italian ryegrass</name>
    <name type="synonym">Lolium perenne subsp. multiflorum</name>
    <dbReference type="NCBI Taxonomy" id="4521"/>
    <lineage>
        <taxon>Eukaryota</taxon>
        <taxon>Viridiplantae</taxon>
        <taxon>Streptophyta</taxon>
        <taxon>Embryophyta</taxon>
        <taxon>Tracheophyta</taxon>
        <taxon>Spermatophyta</taxon>
        <taxon>Magnoliopsida</taxon>
        <taxon>Liliopsida</taxon>
        <taxon>Poales</taxon>
        <taxon>Poaceae</taxon>
        <taxon>BOP clade</taxon>
        <taxon>Pooideae</taxon>
        <taxon>Poodae</taxon>
        <taxon>Poeae</taxon>
        <taxon>Poeae Chloroplast Group 2 (Poeae type)</taxon>
        <taxon>Loliodinae</taxon>
        <taxon>Loliinae</taxon>
        <taxon>Lolium</taxon>
    </lineage>
</organism>
<dbReference type="AlphaFoldDB" id="A0AAD8T8G3"/>
<evidence type="ECO:0000256" key="1">
    <source>
        <dbReference type="ARBA" id="ARBA00001961"/>
    </source>
</evidence>
<protein>
    <recommendedName>
        <fullName evidence="6">Fe2OG dioxygenase domain-containing protein</fullName>
    </recommendedName>
</protein>